<sequence length="291" mass="31598">MANTRDIRQRIRSVKNTQQITKAMKMVAAARLRRAQERTEQARPYAAKLEEVIGSIASGSGSTNHPMLVSRPVKKTGYVVISSDRGLAGSFNAQVIRTAVNEMRGKSQNEYAVFAIGRKARDFFKRRGYPLVGEVVGLSDNPTYADIKSVATQVVQLFQDGVYDEVYVMYNEFVNALTQVPVSRKLLPLEDVGGKKETPAPGTITAKYDYEPSAEAVLDNLLPKYAETLIFSAVLESKASEFGARMTAMGAATDNAATIINGLTLALNRARQAAITTQITEIVGGVAALES</sequence>
<dbReference type="FunFam" id="1.10.287.80:FF:000003">
    <property type="entry name" value="ATP synthase gamma chain, chloroplastic"/>
    <property type="match status" value="1"/>
</dbReference>
<dbReference type="Gene3D" id="1.10.287.80">
    <property type="entry name" value="ATP synthase, gamma subunit, helix hairpin domain"/>
    <property type="match status" value="2"/>
</dbReference>
<evidence type="ECO:0000256" key="11">
    <source>
        <dbReference type="HAMAP-Rule" id="MF_00815"/>
    </source>
</evidence>
<dbReference type="NCBIfam" id="TIGR01146">
    <property type="entry name" value="ATPsyn_F1gamma"/>
    <property type="match status" value="1"/>
</dbReference>
<dbReference type="GO" id="GO:0042777">
    <property type="term" value="P:proton motive force-driven plasma membrane ATP synthesis"/>
    <property type="evidence" value="ECO:0007669"/>
    <property type="project" value="UniProtKB-UniRule"/>
</dbReference>
<comment type="subunit">
    <text evidence="11">F-type ATPases have 2 components, CF(1) - the catalytic core - and CF(0) - the membrane proton channel. CF(1) has five subunits: alpha(3), beta(3), gamma(1), delta(1), epsilon(1). CF(0) has three main subunits: a, b and c.</text>
</comment>
<proteinExistence type="inferred from homology"/>
<comment type="similarity">
    <text evidence="3 11">Belongs to the ATPase gamma chain family.</text>
</comment>
<name>A0A1Y0IJ57_9BACL</name>
<evidence type="ECO:0000256" key="9">
    <source>
        <dbReference type="ARBA" id="ARBA00023310"/>
    </source>
</evidence>
<dbReference type="PANTHER" id="PTHR11693:SF22">
    <property type="entry name" value="ATP SYNTHASE SUBUNIT GAMMA, MITOCHONDRIAL"/>
    <property type="match status" value="1"/>
</dbReference>
<accession>A0A1Y0IJ57</accession>
<dbReference type="OrthoDB" id="9812769at2"/>
<dbReference type="GO" id="GO:0045259">
    <property type="term" value="C:proton-transporting ATP synthase complex"/>
    <property type="evidence" value="ECO:0007669"/>
    <property type="project" value="UniProtKB-KW"/>
</dbReference>
<dbReference type="HAMAP" id="MF_00815">
    <property type="entry name" value="ATP_synth_gamma_bact"/>
    <property type="match status" value="1"/>
</dbReference>
<evidence type="ECO:0000256" key="1">
    <source>
        <dbReference type="ARBA" id="ARBA00003456"/>
    </source>
</evidence>
<reference evidence="13" key="1">
    <citation type="submission" date="2017-05" db="EMBL/GenBank/DDBJ databases">
        <authorList>
            <person name="Sung H."/>
        </authorList>
    </citation>
    <scope>NUCLEOTIDE SEQUENCE [LARGE SCALE GENOMIC DNA]</scope>
    <source>
        <strain evidence="13">AR23208</strain>
    </source>
</reference>
<evidence type="ECO:0000256" key="4">
    <source>
        <dbReference type="ARBA" id="ARBA00022448"/>
    </source>
</evidence>
<dbReference type="GO" id="GO:0046933">
    <property type="term" value="F:proton-transporting ATP synthase activity, rotational mechanism"/>
    <property type="evidence" value="ECO:0007669"/>
    <property type="project" value="UniProtKB-UniRule"/>
</dbReference>
<keyword evidence="13" id="KW-1185">Reference proteome</keyword>
<dbReference type="GO" id="GO:0005524">
    <property type="term" value="F:ATP binding"/>
    <property type="evidence" value="ECO:0007669"/>
    <property type="project" value="UniProtKB-UniRule"/>
</dbReference>
<protein>
    <recommendedName>
        <fullName evidence="11">ATP synthase gamma chain</fullName>
    </recommendedName>
    <alternativeName>
        <fullName evidence="11">ATP synthase F1 sector gamma subunit</fullName>
    </alternativeName>
    <alternativeName>
        <fullName evidence="11">F-ATPase gamma subunit</fullName>
    </alternativeName>
</protein>
<dbReference type="PRINTS" id="PR00126">
    <property type="entry name" value="ATPASEGAMMA"/>
</dbReference>
<dbReference type="KEGG" id="tum:CBW65_05155"/>
<dbReference type="GO" id="GO:0005886">
    <property type="term" value="C:plasma membrane"/>
    <property type="evidence" value="ECO:0007669"/>
    <property type="project" value="UniProtKB-SubCell"/>
</dbReference>
<dbReference type="PANTHER" id="PTHR11693">
    <property type="entry name" value="ATP SYNTHASE GAMMA CHAIN"/>
    <property type="match status" value="1"/>
</dbReference>
<organism evidence="12 13">
    <name type="scientific">Tumebacillus avium</name>
    <dbReference type="NCBI Taxonomy" id="1903704"/>
    <lineage>
        <taxon>Bacteria</taxon>
        <taxon>Bacillati</taxon>
        <taxon>Bacillota</taxon>
        <taxon>Bacilli</taxon>
        <taxon>Bacillales</taxon>
        <taxon>Alicyclobacillaceae</taxon>
        <taxon>Tumebacillus</taxon>
    </lineage>
</organism>
<evidence type="ECO:0000256" key="5">
    <source>
        <dbReference type="ARBA" id="ARBA00022781"/>
    </source>
</evidence>
<dbReference type="Proteomes" id="UP000195437">
    <property type="component" value="Chromosome"/>
</dbReference>
<evidence type="ECO:0000256" key="6">
    <source>
        <dbReference type="ARBA" id="ARBA00023065"/>
    </source>
</evidence>
<comment type="subcellular location">
    <subcellularLocation>
        <location evidence="11">Cell membrane</location>
        <topology evidence="11">Peripheral membrane protein</topology>
    </subcellularLocation>
    <subcellularLocation>
        <location evidence="2">Membrane</location>
        <topology evidence="2">Peripheral membrane protein</topology>
    </subcellularLocation>
    <subcellularLocation>
        <location evidence="10">Thylakoid</location>
    </subcellularLocation>
</comment>
<keyword evidence="6 11" id="KW-0406">Ion transport</keyword>
<evidence type="ECO:0000256" key="3">
    <source>
        <dbReference type="ARBA" id="ARBA00007681"/>
    </source>
</evidence>
<evidence type="ECO:0000256" key="10">
    <source>
        <dbReference type="ARBA" id="ARBA00060385"/>
    </source>
</evidence>
<keyword evidence="7 11" id="KW-0472">Membrane</keyword>
<gene>
    <name evidence="11" type="primary">atpG</name>
    <name evidence="12" type="ORF">CBW65_05155</name>
</gene>
<evidence type="ECO:0000313" key="13">
    <source>
        <dbReference type="Proteomes" id="UP000195437"/>
    </source>
</evidence>
<keyword evidence="9 11" id="KW-0066">ATP synthesis</keyword>
<dbReference type="GO" id="GO:0009579">
    <property type="term" value="C:thylakoid"/>
    <property type="evidence" value="ECO:0007669"/>
    <property type="project" value="UniProtKB-SubCell"/>
</dbReference>
<dbReference type="InterPro" id="IPR000131">
    <property type="entry name" value="ATP_synth_F1_gsu"/>
</dbReference>
<keyword evidence="5 11" id="KW-0375">Hydrogen ion transport</keyword>
<keyword evidence="11" id="KW-1003">Cell membrane</keyword>
<evidence type="ECO:0000256" key="2">
    <source>
        <dbReference type="ARBA" id="ARBA00004170"/>
    </source>
</evidence>
<comment type="function">
    <text evidence="1 11">Produces ATP from ADP in the presence of a proton gradient across the membrane. The gamma chain is believed to be important in regulating ATPase activity and the flow of protons through the CF(0) complex.</text>
</comment>
<evidence type="ECO:0000256" key="7">
    <source>
        <dbReference type="ARBA" id="ARBA00023136"/>
    </source>
</evidence>
<dbReference type="SUPFAM" id="SSF52943">
    <property type="entry name" value="ATP synthase (F1-ATPase), gamma subunit"/>
    <property type="match status" value="1"/>
</dbReference>
<evidence type="ECO:0000256" key="8">
    <source>
        <dbReference type="ARBA" id="ARBA00023196"/>
    </source>
</evidence>
<dbReference type="CDD" id="cd12151">
    <property type="entry name" value="F1-ATPase_gamma"/>
    <property type="match status" value="1"/>
</dbReference>
<evidence type="ECO:0000313" key="12">
    <source>
        <dbReference type="EMBL" id="ARU60532.1"/>
    </source>
</evidence>
<dbReference type="EMBL" id="CP021434">
    <property type="protein sequence ID" value="ARU60532.1"/>
    <property type="molecule type" value="Genomic_DNA"/>
</dbReference>
<keyword evidence="8 11" id="KW-0139">CF(1)</keyword>
<dbReference type="Pfam" id="PF00231">
    <property type="entry name" value="ATP-synt"/>
    <property type="match status" value="1"/>
</dbReference>
<dbReference type="Gene3D" id="3.40.1380.10">
    <property type="match status" value="1"/>
</dbReference>
<dbReference type="RefSeq" id="WP_087455924.1">
    <property type="nucleotide sequence ID" value="NZ_CP021434.1"/>
</dbReference>
<dbReference type="InterPro" id="IPR035968">
    <property type="entry name" value="ATP_synth_F1_ATPase_gsu"/>
</dbReference>
<keyword evidence="4 11" id="KW-0813">Transport</keyword>
<dbReference type="AlphaFoldDB" id="A0A1Y0IJ57"/>